<keyword evidence="5" id="KW-0805">Transcription regulation</keyword>
<dbReference type="SUPFAM" id="SSF57667">
    <property type="entry name" value="beta-beta-alpha zinc fingers"/>
    <property type="match status" value="1"/>
</dbReference>
<dbReference type="PANTHER" id="PTHR46481">
    <property type="entry name" value="ZINC FINGER BED DOMAIN-CONTAINING PROTEIN 4"/>
    <property type="match status" value="1"/>
</dbReference>
<dbReference type="GO" id="GO:0046983">
    <property type="term" value="F:protein dimerization activity"/>
    <property type="evidence" value="ECO:0007669"/>
    <property type="project" value="InterPro"/>
</dbReference>
<organism evidence="12 13">
    <name type="scientific">Ignelater luminosus</name>
    <name type="common">Cucubano</name>
    <name type="synonym">Pyrophorus luminosus</name>
    <dbReference type="NCBI Taxonomy" id="2038154"/>
    <lineage>
        <taxon>Eukaryota</taxon>
        <taxon>Metazoa</taxon>
        <taxon>Ecdysozoa</taxon>
        <taxon>Arthropoda</taxon>
        <taxon>Hexapoda</taxon>
        <taxon>Insecta</taxon>
        <taxon>Pterygota</taxon>
        <taxon>Neoptera</taxon>
        <taxon>Endopterygota</taxon>
        <taxon>Coleoptera</taxon>
        <taxon>Polyphaga</taxon>
        <taxon>Elateriformia</taxon>
        <taxon>Elateroidea</taxon>
        <taxon>Elateridae</taxon>
        <taxon>Agrypninae</taxon>
        <taxon>Pyrophorini</taxon>
        <taxon>Ignelater</taxon>
    </lineage>
</organism>
<dbReference type="SMART" id="SM00614">
    <property type="entry name" value="ZnF_BED"/>
    <property type="match status" value="1"/>
</dbReference>
<dbReference type="AlphaFoldDB" id="A0A8K0GEW4"/>
<accession>A0A8K0GEW4</accession>
<evidence type="ECO:0000256" key="8">
    <source>
        <dbReference type="ARBA" id="ARBA00023242"/>
    </source>
</evidence>
<dbReference type="InterPro" id="IPR003656">
    <property type="entry name" value="Znf_BED"/>
</dbReference>
<comment type="caution">
    <text evidence="12">The sequence shown here is derived from an EMBL/GenBank/DDBJ whole genome shotgun (WGS) entry which is preliminary data.</text>
</comment>
<dbReference type="GO" id="GO:0003677">
    <property type="term" value="F:DNA binding"/>
    <property type="evidence" value="ECO:0007669"/>
    <property type="project" value="UniProtKB-KW"/>
</dbReference>
<evidence type="ECO:0000256" key="10">
    <source>
        <dbReference type="SAM" id="MobiDB-lite"/>
    </source>
</evidence>
<dbReference type="PROSITE" id="PS50808">
    <property type="entry name" value="ZF_BED"/>
    <property type="match status" value="1"/>
</dbReference>
<gene>
    <name evidence="12" type="ORF">ILUMI_10522</name>
</gene>
<comment type="subcellular location">
    <subcellularLocation>
        <location evidence="1">Nucleus</location>
    </subcellularLocation>
</comment>
<evidence type="ECO:0000256" key="9">
    <source>
        <dbReference type="PROSITE-ProRule" id="PRU00027"/>
    </source>
</evidence>
<dbReference type="InterPro" id="IPR012337">
    <property type="entry name" value="RNaseH-like_sf"/>
</dbReference>
<dbReference type="PANTHER" id="PTHR46481:SF10">
    <property type="entry name" value="ZINC FINGER BED DOMAIN-CONTAINING PROTEIN 39"/>
    <property type="match status" value="1"/>
</dbReference>
<dbReference type="GO" id="GO:0005634">
    <property type="term" value="C:nucleus"/>
    <property type="evidence" value="ECO:0007669"/>
    <property type="project" value="UniProtKB-SubCell"/>
</dbReference>
<keyword evidence="2" id="KW-0479">Metal-binding</keyword>
<dbReference type="Proteomes" id="UP000801492">
    <property type="component" value="Unassembled WGS sequence"/>
</dbReference>
<keyword evidence="4" id="KW-0862">Zinc</keyword>
<protein>
    <recommendedName>
        <fullName evidence="11">BED-type domain-containing protein</fullName>
    </recommendedName>
</protein>
<sequence length="391" mass="43981">MPPNKLKSKIWNYFNKTGDKEAVCKICNKNLKTSGNTTNLRGHLENVHSQQWQDSEVPSKKPRRVSNITDYIDVYAATPANDHNVDLQSTSNSDVNVNPLTSSSSVKDKVSPQNSVASNASTLSSIVVHGSENNTQPNVDDFINNIKSITTQDGAKSKKITEAIVNFIIMDNKPFSTVEVENMKPKNEMILQCKAEIKKQLARRFDSLEHCSILAISTTLDPRFKFMHFKDAVAKSKVINYLNKYLREYNSLPTAKNDTSDESDKDDTEFDIWKYHKQLTQKNMKNKSSASSATAITGTISETEVQMYLSSPVTPIKKDAIEIWDDMKSLFPKLAKIAMIYLPIIATSVQSERLFSEAGATITQERNRLLETRLSKLLFLNSISKLLKSNK</sequence>
<evidence type="ECO:0000256" key="2">
    <source>
        <dbReference type="ARBA" id="ARBA00022723"/>
    </source>
</evidence>
<evidence type="ECO:0000256" key="4">
    <source>
        <dbReference type="ARBA" id="ARBA00022833"/>
    </source>
</evidence>
<dbReference type="GO" id="GO:0009791">
    <property type="term" value="P:post-embryonic development"/>
    <property type="evidence" value="ECO:0007669"/>
    <property type="project" value="UniProtKB-ARBA"/>
</dbReference>
<keyword evidence="3 9" id="KW-0863">Zinc-finger</keyword>
<dbReference type="EMBL" id="VTPC01005736">
    <property type="protein sequence ID" value="KAF2895663.1"/>
    <property type="molecule type" value="Genomic_DNA"/>
</dbReference>
<evidence type="ECO:0000313" key="13">
    <source>
        <dbReference type="Proteomes" id="UP000801492"/>
    </source>
</evidence>
<evidence type="ECO:0000256" key="3">
    <source>
        <dbReference type="ARBA" id="ARBA00022771"/>
    </source>
</evidence>
<feature type="compositionally biased region" description="Polar residues" evidence="10">
    <location>
        <begin position="86"/>
        <end position="117"/>
    </location>
</feature>
<evidence type="ECO:0000313" key="12">
    <source>
        <dbReference type="EMBL" id="KAF2895663.1"/>
    </source>
</evidence>
<evidence type="ECO:0000259" key="11">
    <source>
        <dbReference type="PROSITE" id="PS50808"/>
    </source>
</evidence>
<proteinExistence type="predicted"/>
<feature type="region of interest" description="Disordered" evidence="10">
    <location>
        <begin position="83"/>
        <end position="117"/>
    </location>
</feature>
<dbReference type="SUPFAM" id="SSF53098">
    <property type="entry name" value="Ribonuclease H-like"/>
    <property type="match status" value="1"/>
</dbReference>
<dbReference type="InterPro" id="IPR008906">
    <property type="entry name" value="HATC_C_dom"/>
</dbReference>
<keyword evidence="6" id="KW-0238">DNA-binding</keyword>
<dbReference type="InterPro" id="IPR036236">
    <property type="entry name" value="Znf_C2H2_sf"/>
</dbReference>
<name>A0A8K0GEW4_IGNLU</name>
<reference evidence="12" key="1">
    <citation type="submission" date="2019-08" db="EMBL/GenBank/DDBJ databases">
        <title>The genome of the North American firefly Photinus pyralis.</title>
        <authorList>
            <consortium name="Photinus pyralis genome working group"/>
            <person name="Fallon T.R."/>
            <person name="Sander Lower S.E."/>
            <person name="Weng J.-K."/>
        </authorList>
    </citation>
    <scope>NUCLEOTIDE SEQUENCE</scope>
    <source>
        <strain evidence="12">TRF0915ILg1</strain>
        <tissue evidence="12">Whole body</tissue>
    </source>
</reference>
<keyword evidence="7" id="KW-0804">Transcription</keyword>
<dbReference type="InterPro" id="IPR052035">
    <property type="entry name" value="ZnF_BED_domain_contain"/>
</dbReference>
<dbReference type="Pfam" id="PF02892">
    <property type="entry name" value="zf-BED"/>
    <property type="match status" value="1"/>
</dbReference>
<evidence type="ECO:0000256" key="1">
    <source>
        <dbReference type="ARBA" id="ARBA00004123"/>
    </source>
</evidence>
<evidence type="ECO:0000256" key="5">
    <source>
        <dbReference type="ARBA" id="ARBA00023015"/>
    </source>
</evidence>
<dbReference type="OrthoDB" id="10043784at2759"/>
<evidence type="ECO:0000256" key="6">
    <source>
        <dbReference type="ARBA" id="ARBA00023125"/>
    </source>
</evidence>
<dbReference type="GO" id="GO:0008270">
    <property type="term" value="F:zinc ion binding"/>
    <property type="evidence" value="ECO:0007669"/>
    <property type="project" value="UniProtKB-KW"/>
</dbReference>
<keyword evidence="13" id="KW-1185">Reference proteome</keyword>
<evidence type="ECO:0000256" key="7">
    <source>
        <dbReference type="ARBA" id="ARBA00023163"/>
    </source>
</evidence>
<keyword evidence="8" id="KW-0539">Nucleus</keyword>
<feature type="domain" description="BED-type" evidence="11">
    <location>
        <begin position="5"/>
        <end position="55"/>
    </location>
</feature>
<dbReference type="Pfam" id="PF05699">
    <property type="entry name" value="Dimer_Tnp_hAT"/>
    <property type="match status" value="1"/>
</dbReference>